<gene>
    <name evidence="1" type="ORF">SDC9_72815</name>
</gene>
<dbReference type="AlphaFoldDB" id="A0A644YJK7"/>
<comment type="caution">
    <text evidence="1">The sequence shown here is derived from an EMBL/GenBank/DDBJ whole genome shotgun (WGS) entry which is preliminary data.</text>
</comment>
<evidence type="ECO:0000313" key="1">
    <source>
        <dbReference type="EMBL" id="MPM26314.1"/>
    </source>
</evidence>
<accession>A0A644YJK7</accession>
<name>A0A644YJK7_9ZZZZ</name>
<organism evidence="1">
    <name type="scientific">bioreactor metagenome</name>
    <dbReference type="NCBI Taxonomy" id="1076179"/>
    <lineage>
        <taxon>unclassified sequences</taxon>
        <taxon>metagenomes</taxon>
        <taxon>ecological metagenomes</taxon>
    </lineage>
</organism>
<sequence>MPDRIARLRGEPGFLASVFAAGPVTGGMTGGRGWMGLGLLGGRGFLRRAFSAQQYADGFQEIKQLFLLLS</sequence>
<reference evidence="1" key="1">
    <citation type="submission" date="2019-08" db="EMBL/GenBank/DDBJ databases">
        <authorList>
            <person name="Kucharzyk K."/>
            <person name="Murdoch R.W."/>
            <person name="Higgins S."/>
            <person name="Loffler F."/>
        </authorList>
    </citation>
    <scope>NUCLEOTIDE SEQUENCE</scope>
</reference>
<proteinExistence type="predicted"/>
<protein>
    <submittedName>
        <fullName evidence="1">Uncharacterized protein</fullName>
    </submittedName>
</protein>
<dbReference type="EMBL" id="VSSQ01004703">
    <property type="protein sequence ID" value="MPM26314.1"/>
    <property type="molecule type" value="Genomic_DNA"/>
</dbReference>